<evidence type="ECO:0000313" key="1">
    <source>
        <dbReference type="EMBL" id="WVZ00624.1"/>
    </source>
</evidence>
<protein>
    <submittedName>
        <fullName evidence="1">Uncharacterized protein</fullName>
    </submittedName>
</protein>
<sequence length="200" mass="21651">MISKFIRVSNLLLLEGAPELFSIALVSLPQYAATPMAQLVFLSSHPRSTMLEDPSDNFLPSTSMLARNPYMFLLGFSHLITPPNPSLPCVSCFAYLVFKFDSPSRLIVCTYATPVGSLVESNTISQGMGSFALIFITSPTLISLQLFSKKFPSTKTDANLLFSTLSLPCLLQSSYASFTAVTNSTKDSGKIETALPKTAS</sequence>
<proteinExistence type="predicted"/>
<accession>A0AAQ3RMD8</accession>
<organism evidence="1 2">
    <name type="scientific">Vigna mungo</name>
    <name type="common">Black gram</name>
    <name type="synonym">Phaseolus mungo</name>
    <dbReference type="NCBI Taxonomy" id="3915"/>
    <lineage>
        <taxon>Eukaryota</taxon>
        <taxon>Viridiplantae</taxon>
        <taxon>Streptophyta</taxon>
        <taxon>Embryophyta</taxon>
        <taxon>Tracheophyta</taxon>
        <taxon>Spermatophyta</taxon>
        <taxon>Magnoliopsida</taxon>
        <taxon>eudicotyledons</taxon>
        <taxon>Gunneridae</taxon>
        <taxon>Pentapetalae</taxon>
        <taxon>rosids</taxon>
        <taxon>fabids</taxon>
        <taxon>Fabales</taxon>
        <taxon>Fabaceae</taxon>
        <taxon>Papilionoideae</taxon>
        <taxon>50 kb inversion clade</taxon>
        <taxon>NPAAA clade</taxon>
        <taxon>indigoferoid/millettioid clade</taxon>
        <taxon>Phaseoleae</taxon>
        <taxon>Vigna</taxon>
    </lineage>
</organism>
<dbReference type="EMBL" id="CP144693">
    <property type="protein sequence ID" value="WVZ00624.1"/>
    <property type="molecule type" value="Genomic_DNA"/>
</dbReference>
<dbReference type="AlphaFoldDB" id="A0AAQ3RMD8"/>
<evidence type="ECO:0000313" key="2">
    <source>
        <dbReference type="Proteomes" id="UP001374535"/>
    </source>
</evidence>
<reference evidence="1 2" key="1">
    <citation type="journal article" date="2023" name="Life. Sci Alliance">
        <title>Evolutionary insights into 3D genome organization and epigenetic landscape of Vigna mungo.</title>
        <authorList>
            <person name="Junaid A."/>
            <person name="Singh B."/>
            <person name="Bhatia S."/>
        </authorList>
    </citation>
    <scope>NUCLEOTIDE SEQUENCE [LARGE SCALE GENOMIC DNA]</scope>
    <source>
        <strain evidence="1">Urdbean</strain>
    </source>
</reference>
<dbReference type="Proteomes" id="UP001374535">
    <property type="component" value="Chromosome 8"/>
</dbReference>
<gene>
    <name evidence="1" type="ORF">V8G54_026693</name>
</gene>
<name>A0AAQ3RMD8_VIGMU</name>
<keyword evidence="2" id="KW-1185">Reference proteome</keyword>